<evidence type="ECO:0000313" key="2">
    <source>
        <dbReference type="Proteomes" id="UP000019119"/>
    </source>
</evidence>
<dbReference type="GeneID" id="18502843"/>
<dbReference type="Proteomes" id="UP000019119">
    <property type="component" value="Segment"/>
</dbReference>
<keyword evidence="2" id="KW-1185">Reference proteome</keyword>
<proteinExistence type="predicted"/>
<dbReference type="KEGG" id="vg:18502843"/>
<gene>
    <name evidence="1" type="primary">81</name>
    <name evidence="1" type="ORF">PBI_EAGLEEYE_81</name>
</gene>
<dbReference type="EMBL" id="KF861510">
    <property type="protein sequence ID" value="AHG23861.1"/>
    <property type="molecule type" value="Genomic_DNA"/>
</dbReference>
<sequence>MSGKTQQSGSFRAPLIFSVIEDLRRKGYNQSEIADMHGVTRQAVSWQKKTYGGRMTPRDIVREAWPFETTNLHGKSVPFQRLRDHGEFMATGGAGMSENKIRRLKAWWRKLRDEDVVLEFDPNIPPTPGMAGGGFRYVHRDIVTDGPDLLIRVNEHTAPMTEKSEMIWSFPHDIEEILQS</sequence>
<protein>
    <submittedName>
        <fullName evidence="1">Immunity repressor</fullName>
    </submittedName>
</protein>
<name>W0LJ95_9CAUD</name>
<reference evidence="1 2" key="1">
    <citation type="submission" date="2013-11" db="EMBL/GenBank/DDBJ databases">
        <authorList>
            <person name="Awa H."/>
            <person name="Bernal J.T."/>
            <person name="Coelho R.E."/>
            <person name="Culpepper S.C."/>
            <person name="Devaraju V.S."/>
            <person name="Higgins R.T."/>
            <person name="Husein A.J."/>
            <person name="Johnston E.M."/>
            <person name="Jung J.A."/>
            <person name="Kanani-Hendijani T.A."/>
            <person name="Knapp R.E."/>
            <person name="Lepiocha N."/>
            <person name="McCarter A.J."/>
            <person name="Merlau P.R."/>
            <person name="Monfared M.S."/>
            <person name="Olney H.P."/>
            <person name="Pineda M.R."/>
            <person name="Pizzini S.E."/>
            <person name="Roberson D.J."/>
            <person name="Rodriguez J."/>
            <person name="Simpson N.A."/>
            <person name="Stevens S.C."/>
            <person name="Stroub-Tahmassi C.A."/>
            <person name="Syed N."/>
            <person name="Torres S.E."/>
            <person name="Townsend C.W."/>
            <person name="White X.E."/>
            <person name="Willette C.E."/>
            <person name="Deming K.E."/>
            <person name="Simon S.E."/>
            <person name="Benjamin R.C."/>
            <person name="Hughes L.E."/>
            <person name="Hale R.H."/>
            <person name="Lamson-Kim T."/>
            <person name="Visi D.H."/>
            <person name="Allen M.S."/>
            <person name="Bradley K.W."/>
            <person name="Clarke D.Q."/>
            <person name="Lewis M.F."/>
            <person name="Barker L.P."/>
            <person name="Bailey C."/>
            <person name="Asai D.J."/>
            <person name="Garber M.L."/>
            <person name="Bowman C.A."/>
            <person name="Russell D.A."/>
            <person name="Pope W.H."/>
            <person name="Jacobs-Sera D."/>
            <person name="Hendrix R.W."/>
            <person name="Hatfull G.F."/>
        </authorList>
    </citation>
    <scope>NUCLEOTIDE SEQUENCE [LARGE SCALE GENOMIC DNA]</scope>
</reference>
<evidence type="ECO:0000313" key="1">
    <source>
        <dbReference type="EMBL" id="AHG23861.1"/>
    </source>
</evidence>
<dbReference type="RefSeq" id="YP_009005823.1">
    <property type="nucleotide sequence ID" value="NC_023564.1"/>
</dbReference>
<accession>W0LJ95</accession>
<organism evidence="1 2">
    <name type="scientific">Mycobacterium phage EagleEye</name>
    <dbReference type="NCBI Taxonomy" id="1429759"/>
    <lineage>
        <taxon>Viruses</taxon>
        <taxon>Duplodnaviria</taxon>
        <taxon>Heunggongvirae</taxon>
        <taxon>Uroviricota</taxon>
        <taxon>Caudoviricetes</taxon>
        <taxon>Eagleeyevirus</taxon>
        <taxon>Eagleeyevirus eagleeye</taxon>
    </lineage>
</organism>
<dbReference type="OrthoDB" id="8945at10239"/>